<accession>A0ACC0XX81</accession>
<comment type="caution">
    <text evidence="1">The sequence shown here is derived from an EMBL/GenBank/DDBJ whole genome shotgun (WGS) entry which is preliminary data.</text>
</comment>
<keyword evidence="2" id="KW-1185">Reference proteome</keyword>
<evidence type="ECO:0000313" key="2">
    <source>
        <dbReference type="Proteomes" id="UP001163603"/>
    </source>
</evidence>
<reference evidence="2" key="1">
    <citation type="journal article" date="2023" name="G3 (Bethesda)">
        <title>Genome assembly and association tests identify interacting loci associated with vigor, precocity, and sex in interspecific pistachio rootstocks.</title>
        <authorList>
            <person name="Palmer W."/>
            <person name="Jacygrad E."/>
            <person name="Sagayaradj S."/>
            <person name="Cavanaugh K."/>
            <person name="Han R."/>
            <person name="Bertier L."/>
            <person name="Beede B."/>
            <person name="Kafkas S."/>
            <person name="Golino D."/>
            <person name="Preece J."/>
            <person name="Michelmore R."/>
        </authorList>
    </citation>
    <scope>NUCLEOTIDE SEQUENCE [LARGE SCALE GENOMIC DNA]</scope>
</reference>
<proteinExistence type="predicted"/>
<evidence type="ECO:0000313" key="1">
    <source>
        <dbReference type="EMBL" id="KAJ0025479.1"/>
    </source>
</evidence>
<organism evidence="1 2">
    <name type="scientific">Pistacia integerrima</name>
    <dbReference type="NCBI Taxonomy" id="434235"/>
    <lineage>
        <taxon>Eukaryota</taxon>
        <taxon>Viridiplantae</taxon>
        <taxon>Streptophyta</taxon>
        <taxon>Embryophyta</taxon>
        <taxon>Tracheophyta</taxon>
        <taxon>Spermatophyta</taxon>
        <taxon>Magnoliopsida</taxon>
        <taxon>eudicotyledons</taxon>
        <taxon>Gunneridae</taxon>
        <taxon>Pentapetalae</taxon>
        <taxon>rosids</taxon>
        <taxon>malvids</taxon>
        <taxon>Sapindales</taxon>
        <taxon>Anacardiaceae</taxon>
        <taxon>Pistacia</taxon>
    </lineage>
</organism>
<gene>
    <name evidence="1" type="ORF">Pint_09359</name>
</gene>
<dbReference type="Proteomes" id="UP001163603">
    <property type="component" value="Chromosome 10"/>
</dbReference>
<sequence length="1042" mass="113047">MTLEDFFSKTKMKDGLTDLSRVEELINVMQKEKHSVVKNIGDGTRQWAAIANAIAATESRDCLDLFVKLDGLWFINRWLKDAQKFCNETNESGVEESITAMLQALEKLHIDNERSISSGIWITVKSLLDHGSSQVQDRARALFDSWKQGRVSDAVDHDVDSVGPCHTEGVAVSSVDVEESSQSKCSALDVPTEASFKEENSGAEILPSNSESLRQEKAEEVQTQTQNNEQHSLVSLDQTNMEDKPPDHLTSSVLSNNLVLEGTLITEKSPINTVEGISCIEICSSPVPKQSQDEEQLDDLKMNEFTNDEKQAQKVSSFSDKFRVTVGASTSNLVDSRTVSSGADVANAHEIVTESALENNFDNKEDELHIKATALSDVRTLVSELNSGRDDMPAANSHSRQLLKTTGEDDECHSDAMQDSSGNECIYGKHKDLETSFSRIKGIGAIDDDKEHTSDEGSDSRNDCDFSKTSMGSRSPEGNNQRKSDIELEYGIVDALAVARKVAQEVEREVVDYRDRSFSSSEKISDGGFRRPDSPDSINGKQDLINEVPPNEVPTGQNYSAGAYPEGEGHVINSDNVGTERENGIADMESSQVTEAAHEPEVKALCDFDLNQEVCSDDMERLVNPVSTPVSVVSASRPVAAPGLPAAPLQFEGTLGWKGTAATSAFRRASPRRVSDSEKTSLTIGGISNSSKQRPDCLEIDLNVAECGDDKLADVVAEKQIPLPVSSGLHSAESSLDVSPRRSERLKLDLNRISDDSDAPPTDLRMDGRFHYNRNGHRSPSPASSSSSMQPPSLRNIDLNDRPYLQNDFSDQGLYHGKFPQNVSAFGAVSKPDEPVISLMGTRVEVNRKDFVLQAASLSNGKALENAMDTNMARTGSVLALGPTVSYTHSPVLGYNGFAAATTLSYSSPIYGPASSIPYMVDSRGAPVVPQIVGSAAAVPPSYSQSPFMMSPSSGPSGLNGAGPSRPNFDLNSGFPVEGGNRDSLGLRQLFMPGQGRSMEEHLRVGSQPSSSSGVGGKRKEPDSGWEAYPYNYRNQQQPPWK</sequence>
<name>A0ACC0XX81_9ROSI</name>
<protein>
    <submittedName>
        <fullName evidence="1">Uncharacterized protein</fullName>
    </submittedName>
</protein>
<dbReference type="EMBL" id="CM047745">
    <property type="protein sequence ID" value="KAJ0025479.1"/>
    <property type="molecule type" value="Genomic_DNA"/>
</dbReference>